<protein>
    <recommendedName>
        <fullName evidence="4">Outer membrane protein beta-barrel domain-containing protein</fullName>
    </recommendedName>
</protein>
<accession>A0A0P0CQ20</accession>
<keyword evidence="1" id="KW-1133">Transmembrane helix</keyword>
<dbReference type="EMBL" id="CP012643">
    <property type="protein sequence ID" value="ALI98465.1"/>
    <property type="molecule type" value="Genomic_DNA"/>
</dbReference>
<feature type="transmembrane region" description="Helical" evidence="1">
    <location>
        <begin position="6"/>
        <end position="26"/>
    </location>
</feature>
<keyword evidence="1" id="KW-0472">Membrane</keyword>
<dbReference type="Proteomes" id="UP000061382">
    <property type="component" value="Chromosome"/>
</dbReference>
<dbReference type="STRING" id="512763.DC20_05075"/>
<dbReference type="KEGG" id="rti:DC20_05075"/>
<feature type="transmembrane region" description="Helical" evidence="1">
    <location>
        <begin position="31"/>
        <end position="48"/>
    </location>
</feature>
<reference evidence="2 3" key="1">
    <citation type="submission" date="2015-08" db="EMBL/GenBank/DDBJ databases">
        <title>Complete genome sequence of Rufibacter tibetensis strain 1351t, a radiation-resistant bacterium from tibet plateau.</title>
        <authorList>
            <person name="Dai J."/>
        </authorList>
    </citation>
    <scope>NUCLEOTIDE SEQUENCE [LARGE SCALE GENOMIC DNA]</scope>
    <source>
        <strain evidence="2 3">1351</strain>
    </source>
</reference>
<evidence type="ECO:0008006" key="4">
    <source>
        <dbReference type="Google" id="ProtNLM"/>
    </source>
</evidence>
<keyword evidence="1" id="KW-0812">Transmembrane</keyword>
<gene>
    <name evidence="2" type="ORF">DC20_05075</name>
</gene>
<name>A0A0P0CQ20_9BACT</name>
<evidence type="ECO:0000313" key="2">
    <source>
        <dbReference type="EMBL" id="ALI98465.1"/>
    </source>
</evidence>
<sequence>MVAPFLFLVYFSGLYPKLSACAYFVYMRKTLLLLLFTFLFYFPLHSFAQKNFVSGYFVTVKNDTISCLINDQNWKKNPKQVQYRITENGDTDTFKPAQIKSFGLSTGDVFEGKIVSIDNSTNNVERLSVNGAPTTTTDTVFLKVLVKGAANLFYLYNGEREHFYYQTNAENLVELGLTYSLQFDPVTGKRLLITDSKYRGQLKTYFADCSALTEKLLDIKYSVSDMRAAFKQYNTCRNNNGYVSTEEKARFDFGVLAGASFTNLSFTSAERVDLARTKFKSPVSFNAGISVNMILPRNRQRWSFYNELLWKSYTAQGNYYQTIDFAYEHRAYNTEFSISSFGLGSMIRYNMSFPTLKPFVSIGVANNLILHVKEFQSVHVTYDFSEKEEYYERVPVGIIDKHELGALVGAGVSYKKTSLEARGEVGSGFTRSGLTASHKTAIRVLFGYHF</sequence>
<dbReference type="PATRIC" id="fig|512763.3.peg.1125"/>
<proteinExistence type="predicted"/>
<evidence type="ECO:0000313" key="3">
    <source>
        <dbReference type="Proteomes" id="UP000061382"/>
    </source>
</evidence>
<dbReference type="AlphaFoldDB" id="A0A0P0CQ20"/>
<keyword evidence="3" id="KW-1185">Reference proteome</keyword>
<organism evidence="2 3">
    <name type="scientific">Rufibacter tibetensis</name>
    <dbReference type="NCBI Taxonomy" id="512763"/>
    <lineage>
        <taxon>Bacteria</taxon>
        <taxon>Pseudomonadati</taxon>
        <taxon>Bacteroidota</taxon>
        <taxon>Cytophagia</taxon>
        <taxon>Cytophagales</taxon>
        <taxon>Hymenobacteraceae</taxon>
        <taxon>Rufibacter</taxon>
    </lineage>
</organism>
<evidence type="ECO:0000256" key="1">
    <source>
        <dbReference type="SAM" id="Phobius"/>
    </source>
</evidence>